<dbReference type="RefSeq" id="WP_154542574.1">
    <property type="nucleotide sequence ID" value="NZ_VULO01000001.1"/>
</dbReference>
<gene>
    <name evidence="1" type="ORF">FYJ24_00500</name>
</gene>
<dbReference type="Proteomes" id="UP000470875">
    <property type="component" value="Unassembled WGS sequence"/>
</dbReference>
<comment type="caution">
    <text evidence="1">The sequence shown here is derived from an EMBL/GenBank/DDBJ whole genome shotgun (WGS) entry which is preliminary data.</text>
</comment>
<dbReference type="EMBL" id="VULO01000001">
    <property type="protein sequence ID" value="MSS83270.1"/>
    <property type="molecule type" value="Genomic_DNA"/>
</dbReference>
<name>A0A6N7VQM6_9ACTO</name>
<dbReference type="AlphaFoldDB" id="A0A6N7VQM6"/>
<evidence type="ECO:0000313" key="1">
    <source>
        <dbReference type="EMBL" id="MSS83270.1"/>
    </source>
</evidence>
<sequence>MSERRFRRPAMLDPEEAEEIVGDADPAGDAEVAHTSAWALLGVPGEDFDEEHVARLRETVRAQGVDIVAALWDKSPAFTLPGALWRLYLLWQWNQINPDIVAARFAEGIEVLQKQDRPVPEPLDQTMRAVGGVLAGYATEDDLAPVLTSAATAMRVMATGITYGPEWILEDRHQLAHPVTRRPQALLETASELEQSASLAVTGTLD</sequence>
<protein>
    <submittedName>
        <fullName evidence="1">Uncharacterized protein</fullName>
    </submittedName>
</protein>
<proteinExistence type="predicted"/>
<keyword evidence="2" id="KW-1185">Reference proteome</keyword>
<reference evidence="1 2" key="1">
    <citation type="submission" date="2019-08" db="EMBL/GenBank/DDBJ databases">
        <title>In-depth cultivation of the pig gut microbiome towards novel bacterial diversity and tailored functional studies.</title>
        <authorList>
            <person name="Wylensek D."/>
            <person name="Hitch T.C.A."/>
            <person name="Clavel T."/>
        </authorList>
    </citation>
    <scope>NUCLEOTIDE SEQUENCE [LARGE SCALE GENOMIC DNA]</scope>
    <source>
        <strain evidence="1 2">WB03_NA08</strain>
    </source>
</reference>
<evidence type="ECO:0000313" key="2">
    <source>
        <dbReference type="Proteomes" id="UP000470875"/>
    </source>
</evidence>
<accession>A0A6N7VQM6</accession>
<organism evidence="1 2">
    <name type="scientific">Scrofimicrobium canadense</name>
    <dbReference type="NCBI Taxonomy" id="2652290"/>
    <lineage>
        <taxon>Bacteria</taxon>
        <taxon>Bacillati</taxon>
        <taxon>Actinomycetota</taxon>
        <taxon>Actinomycetes</taxon>
        <taxon>Actinomycetales</taxon>
        <taxon>Actinomycetaceae</taxon>
        <taxon>Scrofimicrobium</taxon>
    </lineage>
</organism>